<dbReference type="Gene3D" id="3.40.1190.20">
    <property type="match status" value="1"/>
</dbReference>
<evidence type="ECO:0000256" key="4">
    <source>
        <dbReference type="ARBA" id="ARBA00022679"/>
    </source>
</evidence>
<keyword evidence="5 12" id="KW-0479">Metal-binding</keyword>
<dbReference type="RefSeq" id="WP_066740114.1">
    <property type="nucleotide sequence ID" value="NZ_CABMOF010000010.1"/>
</dbReference>
<feature type="active site" description="Proton acceptor" evidence="12">
    <location>
        <position position="255"/>
    </location>
</feature>
<feature type="binding site" evidence="12">
    <location>
        <position position="290"/>
    </location>
    <ligand>
        <name>K(+)</name>
        <dbReference type="ChEBI" id="CHEBI:29103"/>
    </ligand>
</feature>
<dbReference type="PROSITE" id="PS00584">
    <property type="entry name" value="PFKB_KINASES_2"/>
    <property type="match status" value="1"/>
</dbReference>
<comment type="cofactor">
    <cofactor evidence="12">
        <name>Mg(2+)</name>
        <dbReference type="ChEBI" id="CHEBI:18420"/>
    </cofactor>
    <text evidence="12">Requires a divalent cation, most likely magnesium in vivo, as an electrophilic catalyst to aid phosphoryl group transfer. It is the chelate of the metal and the nucleotide that is the actual substrate.</text>
</comment>
<comment type="catalytic activity">
    <reaction evidence="12">
        <text>D-ribose + ATP = D-ribose 5-phosphate + ADP + H(+)</text>
        <dbReference type="Rhea" id="RHEA:13697"/>
        <dbReference type="ChEBI" id="CHEBI:15378"/>
        <dbReference type="ChEBI" id="CHEBI:30616"/>
        <dbReference type="ChEBI" id="CHEBI:47013"/>
        <dbReference type="ChEBI" id="CHEBI:78346"/>
        <dbReference type="ChEBI" id="CHEBI:456216"/>
        <dbReference type="EC" id="2.7.1.15"/>
    </reaction>
</comment>
<evidence type="ECO:0000259" key="13">
    <source>
        <dbReference type="Pfam" id="PF00294"/>
    </source>
</evidence>
<evidence type="ECO:0000256" key="8">
    <source>
        <dbReference type="ARBA" id="ARBA00022840"/>
    </source>
</evidence>
<dbReference type="HAMAP" id="MF_01987">
    <property type="entry name" value="Ribokinase"/>
    <property type="match status" value="1"/>
</dbReference>
<gene>
    <name evidence="12" type="primary">rbsK</name>
    <name evidence="14" type="ORF">HMPREF3293_03159</name>
</gene>
<feature type="binding site" evidence="12">
    <location>
        <position position="186"/>
    </location>
    <ligand>
        <name>ATP</name>
        <dbReference type="ChEBI" id="CHEBI:30616"/>
    </ligand>
</feature>
<comment type="subunit">
    <text evidence="12">Homodimer.</text>
</comment>
<name>A0A136Q090_9FIRM</name>
<reference evidence="15" key="1">
    <citation type="submission" date="2016-02" db="EMBL/GenBank/DDBJ databases">
        <authorList>
            <person name="Mitreva M."/>
            <person name="Pepin K.H."/>
            <person name="Mihindukulasuriya K.A."/>
            <person name="Fulton R."/>
            <person name="Fronick C."/>
            <person name="O'Laughlin M."/>
            <person name="Miner T."/>
            <person name="Herter B."/>
            <person name="Rosa B.A."/>
            <person name="Cordes M."/>
            <person name="Tomlinson C."/>
            <person name="Wollam A."/>
            <person name="Palsikar V.B."/>
            <person name="Mardis E.R."/>
            <person name="Wilson R.K."/>
        </authorList>
    </citation>
    <scope>NUCLEOTIDE SEQUENCE [LARGE SCALE GENOMIC DNA]</scope>
    <source>
        <strain evidence="15">DSM 22607</strain>
    </source>
</reference>
<dbReference type="Pfam" id="PF00294">
    <property type="entry name" value="PfkB"/>
    <property type="match status" value="1"/>
</dbReference>
<dbReference type="InterPro" id="IPR002173">
    <property type="entry name" value="Carboh/pur_kinase_PfkB_CS"/>
</dbReference>
<comment type="function">
    <text evidence="12">Catalyzes the phosphorylation of ribose at O-5 in a reaction requiring ATP and magnesium. The resulting D-ribose-5-phosphate can then be used either for sythesis of nucleotides, histidine, and tryptophan, or as a component of the pentose phosphate pathway.</text>
</comment>
<evidence type="ECO:0000256" key="6">
    <source>
        <dbReference type="ARBA" id="ARBA00022741"/>
    </source>
</evidence>
<dbReference type="GO" id="GO:0004747">
    <property type="term" value="F:ribokinase activity"/>
    <property type="evidence" value="ECO:0007669"/>
    <property type="project" value="UniProtKB-UniRule"/>
</dbReference>
<comment type="similarity">
    <text evidence="12">Belongs to the carbohydrate kinase PfkB family. Ribokinase subfamily.</text>
</comment>
<protein>
    <recommendedName>
        <fullName evidence="3 12">Ribokinase</fullName>
        <shortName evidence="12">RK</shortName>
        <ecNumber evidence="2 12">2.7.1.15</ecNumber>
    </recommendedName>
</protein>
<feature type="binding site" evidence="12">
    <location>
        <position position="255"/>
    </location>
    <ligand>
        <name>substrate</name>
    </ligand>
</feature>
<evidence type="ECO:0000256" key="3">
    <source>
        <dbReference type="ARBA" id="ARBA00016943"/>
    </source>
</evidence>
<evidence type="ECO:0000256" key="2">
    <source>
        <dbReference type="ARBA" id="ARBA00012035"/>
    </source>
</evidence>
<dbReference type="UniPathway" id="UPA00916">
    <property type="reaction ID" value="UER00889"/>
</dbReference>
<accession>A0A136Q090</accession>
<dbReference type="InterPro" id="IPR002139">
    <property type="entry name" value="Ribo/fructo_kinase"/>
</dbReference>
<dbReference type="OrthoDB" id="9775849at2"/>
<comment type="subcellular location">
    <subcellularLocation>
        <location evidence="12">Cytoplasm</location>
    </subcellularLocation>
</comment>
<dbReference type="InterPro" id="IPR029056">
    <property type="entry name" value="Ribokinase-like"/>
</dbReference>
<keyword evidence="12" id="KW-0963">Cytoplasm</keyword>
<dbReference type="PANTHER" id="PTHR10584:SF166">
    <property type="entry name" value="RIBOKINASE"/>
    <property type="match status" value="1"/>
</dbReference>
<evidence type="ECO:0000313" key="14">
    <source>
        <dbReference type="EMBL" id="KXK64111.1"/>
    </source>
</evidence>
<feature type="binding site" evidence="12">
    <location>
        <begin position="41"/>
        <end position="45"/>
    </location>
    <ligand>
        <name>substrate</name>
    </ligand>
</feature>
<dbReference type="EMBL" id="LSZW01000067">
    <property type="protein sequence ID" value="KXK64111.1"/>
    <property type="molecule type" value="Genomic_DNA"/>
</dbReference>
<keyword evidence="8 12" id="KW-0067">ATP-binding</keyword>
<comment type="caution">
    <text evidence="14">The sequence shown here is derived from an EMBL/GenBank/DDBJ whole genome shotgun (WGS) entry which is preliminary data.</text>
</comment>
<comment type="activity regulation">
    <text evidence="12">Activated by a monovalent cation that binds near, but not in, the active site. The most likely occupant of the site in vivo is potassium. Ion binding induces a conformational change that may alter substrate affinity.</text>
</comment>
<feature type="binding site" evidence="12">
    <location>
        <position position="288"/>
    </location>
    <ligand>
        <name>K(+)</name>
        <dbReference type="ChEBI" id="CHEBI:29103"/>
    </ligand>
</feature>
<keyword evidence="11 12" id="KW-0119">Carbohydrate metabolism</keyword>
<keyword evidence="15" id="KW-1185">Reference proteome</keyword>
<evidence type="ECO:0000256" key="5">
    <source>
        <dbReference type="ARBA" id="ARBA00022723"/>
    </source>
</evidence>
<dbReference type="InterPro" id="IPR011877">
    <property type="entry name" value="Ribokinase"/>
</dbReference>
<comment type="pathway">
    <text evidence="12">Carbohydrate metabolism; D-ribose degradation; D-ribose 5-phosphate from beta-D-ribopyranose: step 2/2.</text>
</comment>
<feature type="binding site" evidence="12">
    <location>
        <begin position="254"/>
        <end position="255"/>
    </location>
    <ligand>
        <name>ATP</name>
        <dbReference type="ChEBI" id="CHEBI:30616"/>
    </ligand>
</feature>
<sequence>MNEKKITVIGHYGMSLLMDVERFPAVGETVEGLGLVTEPGGKGYNQAIAASRLGAEVNFITAVGDDEFGALCGKDLVSEGVQGRYIIPFEGQRTACAFVINSADKCSEVYVYPGAIRKVTGAHIRRYADVIAQSGLLLLQNEITVEALMEAVDIAREAGVEVIYNPAPARELPAEAFPHITCITPNETEAAILTGADPDAPLNVERAISLLHGKGAKNVIITLGGNGSAVSLENGRTHRVNSLKVDVVSTTGAGDSYNAAFAVRYMETRDILESAKYAAVASGLQVMRPGVIANMPYRQEADAWFAEHKDEMEREEG</sequence>
<evidence type="ECO:0000313" key="15">
    <source>
        <dbReference type="Proteomes" id="UP000070366"/>
    </source>
</evidence>
<evidence type="ECO:0000256" key="1">
    <source>
        <dbReference type="ARBA" id="ARBA00005380"/>
    </source>
</evidence>
<dbReference type="GO" id="GO:0019303">
    <property type="term" value="P:D-ribose catabolic process"/>
    <property type="evidence" value="ECO:0007669"/>
    <property type="project" value="UniProtKB-UniRule"/>
</dbReference>
<dbReference type="KEGG" id="cmiu:B1H56_13500"/>
<comment type="similarity">
    <text evidence="1">Belongs to the carbohydrate kinase pfkB family.</text>
</comment>
<feature type="binding site" evidence="12">
    <location>
        <position position="285"/>
    </location>
    <ligand>
        <name>K(+)</name>
        <dbReference type="ChEBI" id="CHEBI:29103"/>
    </ligand>
</feature>
<comment type="caution">
    <text evidence="12">Lacks conserved residue(s) required for the propagation of feature annotation.</text>
</comment>
<dbReference type="AlphaFoldDB" id="A0A136Q090"/>
<dbReference type="PATRIC" id="fig|626937.4.peg.3110"/>
<dbReference type="GO" id="GO:0046872">
    <property type="term" value="F:metal ion binding"/>
    <property type="evidence" value="ECO:0007669"/>
    <property type="project" value="UniProtKB-KW"/>
</dbReference>
<evidence type="ECO:0000256" key="9">
    <source>
        <dbReference type="ARBA" id="ARBA00022842"/>
    </source>
</evidence>
<evidence type="ECO:0000256" key="10">
    <source>
        <dbReference type="ARBA" id="ARBA00022958"/>
    </source>
</evidence>
<feature type="binding site" evidence="12">
    <location>
        <begin position="222"/>
        <end position="227"/>
    </location>
    <ligand>
        <name>ATP</name>
        <dbReference type="ChEBI" id="CHEBI:30616"/>
    </ligand>
</feature>
<feature type="domain" description="Carbohydrate kinase PfkB" evidence="13">
    <location>
        <begin position="4"/>
        <end position="296"/>
    </location>
</feature>
<dbReference type="SUPFAM" id="SSF53613">
    <property type="entry name" value="Ribokinase-like"/>
    <property type="match status" value="1"/>
</dbReference>
<keyword evidence="7 12" id="KW-0418">Kinase</keyword>
<keyword evidence="6 12" id="KW-0547">Nucleotide-binding</keyword>
<dbReference type="GO" id="GO:0005524">
    <property type="term" value="F:ATP binding"/>
    <property type="evidence" value="ECO:0007669"/>
    <property type="project" value="UniProtKB-UniRule"/>
</dbReference>
<organism evidence="14 15">
    <name type="scientific">Christensenella minuta</name>
    <dbReference type="NCBI Taxonomy" id="626937"/>
    <lineage>
        <taxon>Bacteria</taxon>
        <taxon>Bacillati</taxon>
        <taxon>Bacillota</taxon>
        <taxon>Clostridia</taxon>
        <taxon>Christensenellales</taxon>
        <taxon>Christensenellaceae</taxon>
        <taxon>Christensenella</taxon>
    </lineage>
</organism>
<keyword evidence="4 12" id="KW-0808">Transferase</keyword>
<dbReference type="PANTHER" id="PTHR10584">
    <property type="entry name" value="SUGAR KINASE"/>
    <property type="match status" value="1"/>
</dbReference>
<dbReference type="InterPro" id="IPR011611">
    <property type="entry name" value="PfkB_dom"/>
</dbReference>
<dbReference type="STRING" id="626937.HMPREF3293_03159"/>
<feature type="binding site" evidence="12">
    <location>
        <position position="251"/>
    </location>
    <ligand>
        <name>K(+)</name>
        <dbReference type="ChEBI" id="CHEBI:29103"/>
    </ligand>
</feature>
<dbReference type="EC" id="2.7.1.15" evidence="2 12"/>
<keyword evidence="9 12" id="KW-0460">Magnesium</keyword>
<dbReference type="Proteomes" id="UP000070366">
    <property type="component" value="Unassembled WGS sequence"/>
</dbReference>
<feature type="binding site" evidence="12">
    <location>
        <position position="142"/>
    </location>
    <ligand>
        <name>substrate</name>
    </ligand>
</feature>
<dbReference type="PRINTS" id="PR00990">
    <property type="entry name" value="RIBOKINASE"/>
</dbReference>
<dbReference type="GO" id="GO:0005737">
    <property type="term" value="C:cytoplasm"/>
    <property type="evidence" value="ECO:0007669"/>
    <property type="project" value="UniProtKB-SubCell"/>
</dbReference>
<dbReference type="CDD" id="cd01174">
    <property type="entry name" value="ribokinase"/>
    <property type="match status" value="1"/>
</dbReference>
<evidence type="ECO:0000256" key="12">
    <source>
        <dbReference type="HAMAP-Rule" id="MF_01987"/>
    </source>
</evidence>
<keyword evidence="10 12" id="KW-0630">Potassium</keyword>
<proteinExistence type="inferred from homology"/>
<evidence type="ECO:0000256" key="7">
    <source>
        <dbReference type="ARBA" id="ARBA00022777"/>
    </source>
</evidence>
<evidence type="ECO:0000256" key="11">
    <source>
        <dbReference type="ARBA" id="ARBA00023277"/>
    </source>
</evidence>